<evidence type="ECO:0000259" key="5">
    <source>
        <dbReference type="Pfam" id="PF02678"/>
    </source>
</evidence>
<evidence type="ECO:0000313" key="7">
    <source>
        <dbReference type="EMBL" id="AIF99051.1"/>
    </source>
</evidence>
<dbReference type="EMBL" id="CP008849">
    <property type="protein sequence ID" value="AIF99051.1"/>
    <property type="molecule type" value="Genomic_DNA"/>
</dbReference>
<accession>A0A075NZR2</accession>
<dbReference type="Pfam" id="PF17954">
    <property type="entry name" value="Pirin_C_2"/>
    <property type="match status" value="1"/>
</dbReference>
<dbReference type="PANTHER" id="PTHR43212">
    <property type="entry name" value="QUERCETIN 2,3-DIOXYGENASE"/>
    <property type="match status" value="1"/>
</dbReference>
<dbReference type="PIRSF" id="PIRSF006232">
    <property type="entry name" value="Pirin"/>
    <property type="match status" value="1"/>
</dbReference>
<comment type="cofactor">
    <cofactor evidence="2">
        <name>Fe cation</name>
        <dbReference type="ChEBI" id="CHEBI:24875"/>
    </cofactor>
    <text evidence="2">Binds 1 Fe cation per subunit.</text>
</comment>
<evidence type="ECO:0000256" key="1">
    <source>
        <dbReference type="ARBA" id="ARBA00008416"/>
    </source>
</evidence>
<organism evidence="7 8">
    <name type="scientific">Alteromonas australica</name>
    <dbReference type="NCBI Taxonomy" id="589873"/>
    <lineage>
        <taxon>Bacteria</taxon>
        <taxon>Pseudomonadati</taxon>
        <taxon>Pseudomonadota</taxon>
        <taxon>Gammaproteobacteria</taxon>
        <taxon>Alteromonadales</taxon>
        <taxon>Alteromonadaceae</taxon>
        <taxon>Alteromonas/Salinimonas group</taxon>
        <taxon>Alteromonas</taxon>
    </lineage>
</organism>
<dbReference type="InterPro" id="IPR014710">
    <property type="entry name" value="RmlC-like_jellyroll"/>
</dbReference>
<evidence type="ECO:0000259" key="6">
    <source>
        <dbReference type="Pfam" id="PF17954"/>
    </source>
</evidence>
<dbReference type="CDD" id="cd02910">
    <property type="entry name" value="cupin_Yhhw_N"/>
    <property type="match status" value="1"/>
</dbReference>
<keyword evidence="2" id="KW-0408">Iron</keyword>
<feature type="region of interest" description="Disordered" evidence="4">
    <location>
        <begin position="139"/>
        <end position="166"/>
    </location>
</feature>
<keyword evidence="8" id="KW-1185">Reference proteome</keyword>
<dbReference type="PANTHER" id="PTHR43212:SF3">
    <property type="entry name" value="QUERCETIN 2,3-DIOXYGENASE"/>
    <property type="match status" value="1"/>
</dbReference>
<feature type="binding site" evidence="2">
    <location>
        <position position="59"/>
    </location>
    <ligand>
        <name>Fe cation</name>
        <dbReference type="ChEBI" id="CHEBI:24875"/>
    </ligand>
</feature>
<proteinExistence type="inferred from homology"/>
<dbReference type="AlphaFoldDB" id="A0A075NZR2"/>
<feature type="binding site" evidence="2">
    <location>
        <position position="103"/>
    </location>
    <ligand>
        <name>Fe cation</name>
        <dbReference type="ChEBI" id="CHEBI:24875"/>
    </ligand>
</feature>
<dbReference type="RefSeq" id="WP_044057191.1">
    <property type="nucleotide sequence ID" value="NZ_CBCSKJ010000001.1"/>
</dbReference>
<dbReference type="GO" id="GO:0046872">
    <property type="term" value="F:metal ion binding"/>
    <property type="evidence" value="ECO:0007669"/>
    <property type="project" value="UniProtKB-KW"/>
</dbReference>
<name>A0A075NZR2_9ALTE</name>
<feature type="domain" description="Pirin N-terminal" evidence="5">
    <location>
        <begin position="7"/>
        <end position="119"/>
    </location>
</feature>
<keyword evidence="2" id="KW-0479">Metal-binding</keyword>
<dbReference type="SUPFAM" id="SSF51182">
    <property type="entry name" value="RmlC-like cupins"/>
    <property type="match status" value="1"/>
</dbReference>
<dbReference type="InterPro" id="IPR012093">
    <property type="entry name" value="Pirin"/>
</dbReference>
<evidence type="ECO:0000313" key="8">
    <source>
        <dbReference type="Proteomes" id="UP000056090"/>
    </source>
</evidence>
<feature type="binding site" evidence="2">
    <location>
        <position position="57"/>
    </location>
    <ligand>
        <name>Fe cation</name>
        <dbReference type="ChEBI" id="CHEBI:24875"/>
    </ligand>
</feature>
<dbReference type="GeneID" id="78255309"/>
<protein>
    <submittedName>
        <fullName evidence="7">Pirin</fullName>
    </submittedName>
</protein>
<dbReference type="Proteomes" id="UP000056090">
    <property type="component" value="Chromosome"/>
</dbReference>
<sequence>MVYMRKAEERGKVNLGWLNSNHSFSFGHYYDVNHMGFSVLRVINDDVVQPGRGFDTHGHKDMEIVSYVVKGALKHKDSAGNEYQVPAGDIQVMSAGRGIMHSEYNASDTEEVNFLQIWILPNQKGGAPTYGQRALALRGETNPLSSRTLTPDMPLPRTTEAHQDEHGANANVAARQRQLLVSADGRQGSLPIKQDASISSIHLSDGEQFTLHTGPRKGYLHIVRGTLMANIKSELQGISLRQGDGLGIYMNDRLQLDSQGEALALWFDLPNI</sequence>
<feature type="binding site" evidence="2">
    <location>
        <position position="101"/>
    </location>
    <ligand>
        <name>Fe cation</name>
        <dbReference type="ChEBI" id="CHEBI:24875"/>
    </ligand>
</feature>
<dbReference type="KEGG" id="aal:EP13_10370"/>
<dbReference type="InterPro" id="IPR011051">
    <property type="entry name" value="RmlC_Cupin_sf"/>
</dbReference>
<dbReference type="eggNOG" id="COG1741">
    <property type="taxonomic scope" value="Bacteria"/>
</dbReference>
<dbReference type="Pfam" id="PF02678">
    <property type="entry name" value="Pirin"/>
    <property type="match status" value="1"/>
</dbReference>
<comment type="similarity">
    <text evidence="1 3">Belongs to the pirin family.</text>
</comment>
<evidence type="ECO:0000256" key="3">
    <source>
        <dbReference type="RuleBase" id="RU003457"/>
    </source>
</evidence>
<dbReference type="Gene3D" id="2.60.120.10">
    <property type="entry name" value="Jelly Rolls"/>
    <property type="match status" value="2"/>
</dbReference>
<dbReference type="InterPro" id="IPR003829">
    <property type="entry name" value="Pirin_N_dom"/>
</dbReference>
<feature type="domain" description="Quercetin 2,3-dioxygenase C-terminal cupin" evidence="6">
    <location>
        <begin position="179"/>
        <end position="269"/>
    </location>
</feature>
<reference evidence="7 8" key="1">
    <citation type="submission" date="2014-06" db="EMBL/GenBank/DDBJ databases">
        <title>Genomes of Alteromonas australica, a world apart.</title>
        <authorList>
            <person name="Gonzaga A."/>
            <person name="Lopez-Perez M."/>
            <person name="Rodriguez-Valera F."/>
        </authorList>
    </citation>
    <scope>NUCLEOTIDE SEQUENCE [LARGE SCALE GENOMIC DNA]</scope>
    <source>
        <strain evidence="7 8">H 17</strain>
    </source>
</reference>
<gene>
    <name evidence="7" type="ORF">EP13_10370</name>
</gene>
<evidence type="ECO:0000256" key="4">
    <source>
        <dbReference type="SAM" id="MobiDB-lite"/>
    </source>
</evidence>
<evidence type="ECO:0000256" key="2">
    <source>
        <dbReference type="PIRSR" id="PIRSR006232-1"/>
    </source>
</evidence>
<dbReference type="InterPro" id="IPR041602">
    <property type="entry name" value="Quercetinase_C"/>
</dbReference>